<feature type="transmembrane region" description="Helical" evidence="6">
    <location>
        <begin position="52"/>
        <end position="73"/>
    </location>
</feature>
<evidence type="ECO:0000256" key="5">
    <source>
        <dbReference type="SAM" id="MobiDB-lite"/>
    </source>
</evidence>
<evidence type="ECO:0000313" key="8">
    <source>
        <dbReference type="EMBL" id="KAL2067277.1"/>
    </source>
</evidence>
<organism evidence="8 9">
    <name type="scientific">Oculimacula yallundae</name>
    <dbReference type="NCBI Taxonomy" id="86028"/>
    <lineage>
        <taxon>Eukaryota</taxon>
        <taxon>Fungi</taxon>
        <taxon>Dikarya</taxon>
        <taxon>Ascomycota</taxon>
        <taxon>Pezizomycotina</taxon>
        <taxon>Leotiomycetes</taxon>
        <taxon>Helotiales</taxon>
        <taxon>Ploettnerulaceae</taxon>
        <taxon>Oculimacula</taxon>
    </lineage>
</organism>
<name>A0ABR4CCL9_9HELO</name>
<sequence>MGAMLSLPLVGYLLMPSLTSYSTSINILFFYMTWSTLVLSQPPLKVEIVGTLAVRMLFFLAPSLLFLLFDSIIPSLAVGMKTQGSAALPTRTGGVRVKKSSRGGGKPSVLQVAGLSLFNVCLGVAIQSAVELLFTEVLNIRSALKISTTLPMPWSIFKDVVRGLLLREVFQYYIHRFILHPSSSTHISKLHASYFHSISAPYALTAHYDHPLPYILHRFLPTYLPSILFRTHLLTYMLLLSIITLEETLTLSGYTTIPGIMLGGIARRQDLHSESHGRGNFAPWGLLDWVHGTSVGGDFMEDVGEEAEKHQVKERSGRAWGNAKESGKEGVRAWNGRRKSSRQG</sequence>
<accession>A0ABR4CCL9</accession>
<proteinExistence type="predicted"/>
<dbReference type="Proteomes" id="UP001595075">
    <property type="component" value="Unassembled WGS sequence"/>
</dbReference>
<evidence type="ECO:0000256" key="3">
    <source>
        <dbReference type="ARBA" id="ARBA00022989"/>
    </source>
</evidence>
<feature type="transmembrane region" description="Helical" evidence="6">
    <location>
        <begin position="12"/>
        <end position="32"/>
    </location>
</feature>
<feature type="compositionally biased region" description="Basic and acidic residues" evidence="5">
    <location>
        <begin position="306"/>
        <end position="317"/>
    </location>
</feature>
<evidence type="ECO:0000256" key="2">
    <source>
        <dbReference type="ARBA" id="ARBA00022692"/>
    </source>
</evidence>
<evidence type="ECO:0000256" key="4">
    <source>
        <dbReference type="ARBA" id="ARBA00023136"/>
    </source>
</evidence>
<keyword evidence="9" id="KW-1185">Reference proteome</keyword>
<evidence type="ECO:0000313" key="9">
    <source>
        <dbReference type="Proteomes" id="UP001595075"/>
    </source>
</evidence>
<dbReference type="InterPro" id="IPR050307">
    <property type="entry name" value="Sterol_Desaturase_Related"/>
</dbReference>
<keyword evidence="2 6" id="KW-0812">Transmembrane</keyword>
<dbReference type="Pfam" id="PF04116">
    <property type="entry name" value="FA_hydroxylase"/>
    <property type="match status" value="1"/>
</dbReference>
<gene>
    <name evidence="8" type="ORF">VTL71DRAFT_1701</name>
</gene>
<feature type="compositionally biased region" description="Basic residues" evidence="5">
    <location>
        <begin position="335"/>
        <end position="344"/>
    </location>
</feature>
<keyword evidence="3 6" id="KW-1133">Transmembrane helix</keyword>
<protein>
    <recommendedName>
        <fullName evidence="7">Fatty acid hydroxylase domain-containing protein</fullName>
    </recommendedName>
</protein>
<feature type="region of interest" description="Disordered" evidence="5">
    <location>
        <begin position="304"/>
        <end position="344"/>
    </location>
</feature>
<feature type="transmembrane region" description="Helical" evidence="6">
    <location>
        <begin position="108"/>
        <end position="130"/>
    </location>
</feature>
<evidence type="ECO:0000256" key="6">
    <source>
        <dbReference type="SAM" id="Phobius"/>
    </source>
</evidence>
<comment type="caution">
    <text evidence="8">The sequence shown here is derived from an EMBL/GenBank/DDBJ whole genome shotgun (WGS) entry which is preliminary data.</text>
</comment>
<reference evidence="8 9" key="1">
    <citation type="journal article" date="2024" name="Commun. Biol.">
        <title>Comparative genomic analysis of thermophilic fungi reveals convergent evolutionary adaptations and gene losses.</title>
        <authorList>
            <person name="Steindorff A.S."/>
            <person name="Aguilar-Pontes M.V."/>
            <person name="Robinson A.J."/>
            <person name="Andreopoulos B."/>
            <person name="LaButti K."/>
            <person name="Kuo A."/>
            <person name="Mondo S."/>
            <person name="Riley R."/>
            <person name="Otillar R."/>
            <person name="Haridas S."/>
            <person name="Lipzen A."/>
            <person name="Grimwood J."/>
            <person name="Schmutz J."/>
            <person name="Clum A."/>
            <person name="Reid I.D."/>
            <person name="Moisan M.C."/>
            <person name="Butler G."/>
            <person name="Nguyen T.T.M."/>
            <person name="Dewar K."/>
            <person name="Conant G."/>
            <person name="Drula E."/>
            <person name="Henrissat B."/>
            <person name="Hansel C."/>
            <person name="Singer S."/>
            <person name="Hutchinson M.I."/>
            <person name="de Vries R.P."/>
            <person name="Natvig D.O."/>
            <person name="Powell A.J."/>
            <person name="Tsang A."/>
            <person name="Grigoriev I.V."/>
        </authorList>
    </citation>
    <scope>NUCLEOTIDE SEQUENCE [LARGE SCALE GENOMIC DNA]</scope>
    <source>
        <strain evidence="8 9">CBS 494.80</strain>
    </source>
</reference>
<evidence type="ECO:0000259" key="7">
    <source>
        <dbReference type="Pfam" id="PF04116"/>
    </source>
</evidence>
<keyword evidence="4 6" id="KW-0472">Membrane</keyword>
<dbReference type="InterPro" id="IPR006694">
    <property type="entry name" value="Fatty_acid_hydroxylase"/>
</dbReference>
<dbReference type="EMBL" id="JAZHXI010000010">
    <property type="protein sequence ID" value="KAL2067277.1"/>
    <property type="molecule type" value="Genomic_DNA"/>
</dbReference>
<evidence type="ECO:0000256" key="1">
    <source>
        <dbReference type="ARBA" id="ARBA00004370"/>
    </source>
</evidence>
<comment type="subcellular location">
    <subcellularLocation>
        <location evidence="1">Membrane</location>
    </subcellularLocation>
</comment>
<dbReference type="PANTHER" id="PTHR11863">
    <property type="entry name" value="STEROL DESATURASE"/>
    <property type="match status" value="1"/>
</dbReference>
<feature type="domain" description="Fatty acid hydroxylase" evidence="7">
    <location>
        <begin position="161"/>
        <end position="293"/>
    </location>
</feature>